<reference evidence="1 2" key="1">
    <citation type="submission" date="2019-04" db="EMBL/GenBank/DDBJ databases">
        <title>Friends and foes A comparative genomics study of 23 Aspergillus species from section Flavi.</title>
        <authorList>
            <consortium name="DOE Joint Genome Institute"/>
            <person name="Kjaerbolling I."/>
            <person name="Vesth T."/>
            <person name="Frisvad J.C."/>
            <person name="Nybo J.L."/>
            <person name="Theobald S."/>
            <person name="Kildgaard S."/>
            <person name="Isbrandt T."/>
            <person name="Kuo A."/>
            <person name="Sato A."/>
            <person name="Lyhne E.K."/>
            <person name="Kogle M.E."/>
            <person name="Wiebenga A."/>
            <person name="Kun R.S."/>
            <person name="Lubbers R.J."/>
            <person name="Makela M.R."/>
            <person name="Barry K."/>
            <person name="Chovatia M."/>
            <person name="Clum A."/>
            <person name="Daum C."/>
            <person name="Haridas S."/>
            <person name="He G."/>
            <person name="LaButti K."/>
            <person name="Lipzen A."/>
            <person name="Mondo S."/>
            <person name="Riley R."/>
            <person name="Salamov A."/>
            <person name="Simmons B.A."/>
            <person name="Magnuson J.K."/>
            <person name="Henrissat B."/>
            <person name="Mortensen U.H."/>
            <person name="Larsen T.O."/>
            <person name="Devries R.P."/>
            <person name="Grigoriev I.V."/>
            <person name="Machida M."/>
            <person name="Baker S.E."/>
            <person name="Andersen M.R."/>
        </authorList>
    </citation>
    <scope>NUCLEOTIDE SEQUENCE [LARGE SCALE GENOMIC DNA]</scope>
    <source>
        <strain evidence="1 2">CBS 117626</strain>
    </source>
</reference>
<keyword evidence="2" id="KW-1185">Reference proteome</keyword>
<protein>
    <submittedName>
        <fullName evidence="1">Uncharacterized protein</fullName>
    </submittedName>
</protein>
<organism evidence="1 2">
    <name type="scientific">Aspergillus tamarii</name>
    <dbReference type="NCBI Taxonomy" id="41984"/>
    <lineage>
        <taxon>Eukaryota</taxon>
        <taxon>Fungi</taxon>
        <taxon>Dikarya</taxon>
        <taxon>Ascomycota</taxon>
        <taxon>Pezizomycotina</taxon>
        <taxon>Eurotiomycetes</taxon>
        <taxon>Eurotiomycetidae</taxon>
        <taxon>Eurotiales</taxon>
        <taxon>Aspergillaceae</taxon>
        <taxon>Aspergillus</taxon>
        <taxon>Aspergillus subgen. Circumdati</taxon>
    </lineage>
</organism>
<dbReference type="EMBL" id="ML738601">
    <property type="protein sequence ID" value="KAE8165247.1"/>
    <property type="molecule type" value="Genomic_DNA"/>
</dbReference>
<dbReference type="OrthoDB" id="10274169at2759"/>
<dbReference type="Proteomes" id="UP000326950">
    <property type="component" value="Unassembled WGS sequence"/>
</dbReference>
<dbReference type="AlphaFoldDB" id="A0A5N6V332"/>
<evidence type="ECO:0000313" key="1">
    <source>
        <dbReference type="EMBL" id="KAE8165247.1"/>
    </source>
</evidence>
<gene>
    <name evidence="1" type="ORF">BDV40DRAFT_71007</name>
</gene>
<proteinExistence type="predicted"/>
<accession>A0A5N6V332</accession>
<evidence type="ECO:0000313" key="2">
    <source>
        <dbReference type="Proteomes" id="UP000326950"/>
    </source>
</evidence>
<sequence length="169" mass="19290">MQDRWSRVLGSKTQQRWMHEMSRGFGRVRRGTAVPLHTSQRTSGRQQWASYAYTIVVGILGWAGNSMAQASRQSNHFTYYRQEFSCEDPSTACEYDLLGCEGQQRQAATLRSHHNSRLSKFLIPGFLPKLLSYIQYNPSRKFTGEQITSWTGNEAASGSTWRQSSRGLD</sequence>
<name>A0A5N6V332_ASPTM</name>